<accession>A0A3G5AHQ5</accession>
<evidence type="ECO:0000313" key="1">
    <source>
        <dbReference type="EMBL" id="AYV85831.1"/>
    </source>
</evidence>
<organism evidence="1">
    <name type="scientific">Satyrvirus sp</name>
    <dbReference type="NCBI Taxonomy" id="2487771"/>
    <lineage>
        <taxon>Viruses</taxon>
        <taxon>Varidnaviria</taxon>
        <taxon>Bamfordvirae</taxon>
        <taxon>Nucleocytoviricota</taxon>
        <taxon>Megaviricetes</taxon>
        <taxon>Imitervirales</taxon>
        <taxon>Mimiviridae</taxon>
        <taxon>Megamimivirinae</taxon>
    </lineage>
</organism>
<dbReference type="EMBL" id="MK072484">
    <property type="protein sequence ID" value="AYV85831.1"/>
    <property type="molecule type" value="Genomic_DNA"/>
</dbReference>
<gene>
    <name evidence="1" type="ORF">Satyrvirus48_5</name>
</gene>
<feature type="non-terminal residue" evidence="1">
    <location>
        <position position="1"/>
    </location>
</feature>
<protein>
    <submittedName>
        <fullName evidence="1">Uncharacterized protein</fullName>
    </submittedName>
</protein>
<sequence length="63" mass="7263">IFIYSKSLCIGCRHSMLTMSACSNFVQQITKFVHGTNNFLDFSYDQMCGFPHYVCIPKTINIF</sequence>
<reference evidence="1" key="1">
    <citation type="submission" date="2018-10" db="EMBL/GenBank/DDBJ databases">
        <title>Hidden diversity of soil giant viruses.</title>
        <authorList>
            <person name="Schulz F."/>
            <person name="Alteio L."/>
            <person name="Goudeau D."/>
            <person name="Ryan E.M."/>
            <person name="Malmstrom R.R."/>
            <person name="Blanchard J."/>
            <person name="Woyke T."/>
        </authorList>
    </citation>
    <scope>NUCLEOTIDE SEQUENCE</scope>
    <source>
        <strain evidence="1">SAV1</strain>
    </source>
</reference>
<proteinExistence type="predicted"/>
<name>A0A3G5AHQ5_9VIRU</name>